<accession>A0A3A1QPB7</accession>
<protein>
    <submittedName>
        <fullName evidence="6">S9 family peptidase</fullName>
    </submittedName>
</protein>
<dbReference type="RefSeq" id="WP_119549288.1">
    <property type="nucleotide sequence ID" value="NZ_QXIR01000041.1"/>
</dbReference>
<dbReference type="SUPFAM" id="SSF53474">
    <property type="entry name" value="alpha/beta-Hydrolases"/>
    <property type="match status" value="1"/>
</dbReference>
<dbReference type="FunFam" id="3.40.50.1820:FF:000028">
    <property type="entry name" value="S9 family peptidase"/>
    <property type="match status" value="1"/>
</dbReference>
<keyword evidence="4" id="KW-0720">Serine protease</keyword>
<dbReference type="InterPro" id="IPR029058">
    <property type="entry name" value="AB_hydrolase_fold"/>
</dbReference>
<dbReference type="InterPro" id="IPR001375">
    <property type="entry name" value="Peptidase_S9_cat"/>
</dbReference>
<feature type="domain" description="Peptidase S9 prolyl oligopeptidase catalytic" evidence="5">
    <location>
        <begin position="434"/>
        <end position="631"/>
    </location>
</feature>
<dbReference type="InterPro" id="IPR011042">
    <property type="entry name" value="6-blade_b-propeller_TolB-like"/>
</dbReference>
<dbReference type="EMBL" id="QXIR01000041">
    <property type="protein sequence ID" value="RIW28674.1"/>
    <property type="molecule type" value="Genomic_DNA"/>
</dbReference>
<sequence length="643" mass="71532">MNINNKSYLSIEELISMPTISGITISEDGTKAAFVKNTADWEDNRFRNQILIYEIDKKQCYPLANGREAGSPMWSPDSRQIAYLESVTGKNQIFIKALDGSYRVQVTDEKEGVSAFKWDPSGKGFYYTAPAAVSEEVLKRNAAYGEFQHAGKEHQNDCFYYINFSEDSVAVPLTDGRDFHVLEFAVSADGEKAAFIAAPTPAADDAQKRDVYIVDLQSGRVQMLKSKKVVGGHICFSPDGSQLAYTASLREKDHYKNNILDNTLELYDLASGATTQPLTDFDSTVTPVRWTSQGILISWQQQTNHLIGILSEDGSVKMIGDNEEGYVLEAAITEDGNHIAYSKAGINETFEVYVDGEKITNENFVFHGRNRSNRETITWRSSDDLEIEGVLTTPVDFDPGKTYPLLVLMHGGPAWASCPILSGCFNDKYPVEPFIEKGFIVLEPNYRGSTGYGNDFLKANHRNLGIGDYEDVISGVDALVERGAADKDRIGIMGWSQGGFISAFCSLFSYRFKAASVGGGITNWSHHYVNTDIPHFIRMFFGDTPWNDPEIYRRSSPMNYIQSAGTPTLIQHGEADRRVPVTNAVELFQGLKDMGVEAEFVLFKGMAYSSDKPGIHSAIMKQNLMWFSHHLLGESLEELRSLG</sequence>
<keyword evidence="7" id="KW-1185">Reference proteome</keyword>
<organism evidence="6 7">
    <name type="scientific">Bacillus salacetis</name>
    <dbReference type="NCBI Taxonomy" id="2315464"/>
    <lineage>
        <taxon>Bacteria</taxon>
        <taxon>Bacillati</taxon>
        <taxon>Bacillota</taxon>
        <taxon>Bacilli</taxon>
        <taxon>Bacillales</taxon>
        <taxon>Bacillaceae</taxon>
        <taxon>Bacillus</taxon>
    </lineage>
</organism>
<evidence type="ECO:0000256" key="1">
    <source>
        <dbReference type="ARBA" id="ARBA00010040"/>
    </source>
</evidence>
<comment type="caution">
    <text evidence="6">The sequence shown here is derived from an EMBL/GenBank/DDBJ whole genome shotgun (WGS) entry which is preliminary data.</text>
</comment>
<dbReference type="Gene3D" id="2.120.10.30">
    <property type="entry name" value="TolB, C-terminal domain"/>
    <property type="match status" value="1"/>
</dbReference>
<gene>
    <name evidence="6" type="ORF">D3H55_21095</name>
</gene>
<dbReference type="OrthoDB" id="108903at2"/>
<dbReference type="GO" id="GO:0006508">
    <property type="term" value="P:proteolysis"/>
    <property type="evidence" value="ECO:0007669"/>
    <property type="project" value="UniProtKB-KW"/>
</dbReference>
<name>A0A3A1QPB7_9BACI</name>
<dbReference type="PANTHER" id="PTHR42776:SF27">
    <property type="entry name" value="DIPEPTIDYL PEPTIDASE FAMILY MEMBER 6"/>
    <property type="match status" value="1"/>
</dbReference>
<dbReference type="Pfam" id="PF00326">
    <property type="entry name" value="Peptidase_S9"/>
    <property type="match status" value="1"/>
</dbReference>
<dbReference type="AlphaFoldDB" id="A0A3A1QPB7"/>
<dbReference type="Gene3D" id="3.40.50.1820">
    <property type="entry name" value="alpha/beta hydrolase"/>
    <property type="match status" value="1"/>
</dbReference>
<dbReference type="InterPro" id="IPR015943">
    <property type="entry name" value="WD40/YVTN_repeat-like_dom_sf"/>
</dbReference>
<evidence type="ECO:0000256" key="2">
    <source>
        <dbReference type="ARBA" id="ARBA00022670"/>
    </source>
</evidence>
<keyword evidence="2" id="KW-0645">Protease</keyword>
<evidence type="ECO:0000313" key="6">
    <source>
        <dbReference type="EMBL" id="RIW28674.1"/>
    </source>
</evidence>
<keyword evidence="3" id="KW-0378">Hydrolase</keyword>
<dbReference type="GO" id="GO:0004252">
    <property type="term" value="F:serine-type endopeptidase activity"/>
    <property type="evidence" value="ECO:0007669"/>
    <property type="project" value="TreeGrafter"/>
</dbReference>
<dbReference type="Proteomes" id="UP000265801">
    <property type="component" value="Unassembled WGS sequence"/>
</dbReference>
<evidence type="ECO:0000313" key="7">
    <source>
        <dbReference type="Proteomes" id="UP000265801"/>
    </source>
</evidence>
<dbReference type="SUPFAM" id="SSF82171">
    <property type="entry name" value="DPP6 N-terminal domain-like"/>
    <property type="match status" value="1"/>
</dbReference>
<dbReference type="Pfam" id="PF07676">
    <property type="entry name" value="PD40"/>
    <property type="match status" value="1"/>
</dbReference>
<dbReference type="InterPro" id="IPR011659">
    <property type="entry name" value="WD40"/>
</dbReference>
<dbReference type="PANTHER" id="PTHR42776">
    <property type="entry name" value="SERINE PEPTIDASE S9 FAMILY MEMBER"/>
    <property type="match status" value="1"/>
</dbReference>
<reference evidence="6 7" key="1">
    <citation type="submission" date="2018-09" db="EMBL/GenBank/DDBJ databases">
        <title>Bacillus saliacetes sp. nov., isolated from Thai shrimp paste (Ka-pi).</title>
        <authorList>
            <person name="Daroonpunt R."/>
            <person name="Tanasupawat S."/>
            <person name="Yiamsombut S."/>
        </authorList>
    </citation>
    <scope>NUCLEOTIDE SEQUENCE [LARGE SCALE GENOMIC DNA]</scope>
    <source>
        <strain evidence="6 7">SKP7-4</strain>
    </source>
</reference>
<evidence type="ECO:0000256" key="4">
    <source>
        <dbReference type="ARBA" id="ARBA00022825"/>
    </source>
</evidence>
<proteinExistence type="inferred from homology"/>
<dbReference type="Gene3D" id="2.130.10.10">
    <property type="entry name" value="YVTN repeat-like/Quinoprotein amine dehydrogenase"/>
    <property type="match status" value="1"/>
</dbReference>
<evidence type="ECO:0000259" key="5">
    <source>
        <dbReference type="Pfam" id="PF00326"/>
    </source>
</evidence>
<comment type="similarity">
    <text evidence="1">Belongs to the peptidase S9C family.</text>
</comment>
<evidence type="ECO:0000256" key="3">
    <source>
        <dbReference type="ARBA" id="ARBA00022801"/>
    </source>
</evidence>